<feature type="transmembrane region" description="Helical" evidence="6">
    <location>
        <begin position="45"/>
        <end position="63"/>
    </location>
</feature>
<evidence type="ECO:0000256" key="1">
    <source>
        <dbReference type="ARBA" id="ARBA00004141"/>
    </source>
</evidence>
<dbReference type="Proteomes" id="UP001589608">
    <property type="component" value="Unassembled WGS sequence"/>
</dbReference>
<dbReference type="EMBL" id="JBHMCA010000084">
    <property type="protein sequence ID" value="MFB9450730.1"/>
    <property type="molecule type" value="Genomic_DNA"/>
</dbReference>
<feature type="domain" description="ResB-like" evidence="7">
    <location>
        <begin position="43"/>
        <end position="518"/>
    </location>
</feature>
<reference evidence="8 9" key="1">
    <citation type="submission" date="2024-09" db="EMBL/GenBank/DDBJ databases">
        <authorList>
            <person name="Sun Q."/>
            <person name="Mori K."/>
        </authorList>
    </citation>
    <scope>NUCLEOTIDE SEQUENCE [LARGE SCALE GENOMIC DNA]</scope>
    <source>
        <strain evidence="8 9">JCM 3307</strain>
    </source>
</reference>
<dbReference type="RefSeq" id="WP_380031520.1">
    <property type="nucleotide sequence ID" value="NZ_CP061913.1"/>
</dbReference>
<protein>
    <submittedName>
        <fullName evidence="8">Cytochrome c biogenesis protein ResB</fullName>
    </submittedName>
</protein>
<evidence type="ECO:0000256" key="2">
    <source>
        <dbReference type="ARBA" id="ARBA00022692"/>
    </source>
</evidence>
<evidence type="ECO:0000259" key="7">
    <source>
        <dbReference type="Pfam" id="PF05140"/>
    </source>
</evidence>
<dbReference type="PANTHER" id="PTHR31566">
    <property type="entry name" value="CYTOCHROME C BIOGENESIS PROTEIN CCS1, CHLOROPLASTIC"/>
    <property type="match status" value="1"/>
</dbReference>
<sequence length="544" mass="59696">MELPHDRPAGEHRPGRNGADLMRWLYHTVVSVSRRAWRQLTSMRTALVLLFLLAVAAIPGSVLPQRNVSPEKVDTYLDAHTQWGPTLDRLSFFDVYGSPWFSAIYLLLFISLVGCLVPRFRLHFAALVKVPPKAPLRFDRLPEHTTVAESGTAEDAARIRAMLRKRRFRTAVREEGDVVEISAEKGYLKETGNLVFHFALLSLLFGVAFGSWYGWHGNRVLVEGNDFAFCNTLLNYDEHALGAQVGENDLPRFCLRLDRFNATYLDNGQPVTYKASVDVTEHGTSSEQLLQVNSPLRLDGANVSLLGHGYAPILRYTDKYGKTSDNVSPFLPSDGLLTSTGVATFPDVNINPQTGSRDQKSQIGFSGIYLPTIPADPSVNSSAFPAERDPRLMLQPYRGVLGFDAGAPLSVYTLDTRQIEAGRLTKFGDPLMLKPGQTATLPDGTKIQFVGTQQWISISVRHDPGQPIVLGGAIALLAGLLGSLSGKRRRIFFRIAPTGITAGGLPRSDYPGFAEEFRSLTHAAAPAAAVPEQVAQTEDVEEVV</sequence>
<keyword evidence="3" id="KW-0201">Cytochrome c-type biogenesis</keyword>
<evidence type="ECO:0000256" key="4">
    <source>
        <dbReference type="ARBA" id="ARBA00022989"/>
    </source>
</evidence>
<comment type="subcellular location">
    <subcellularLocation>
        <location evidence="1">Membrane</location>
        <topology evidence="1">Multi-pass membrane protein</topology>
    </subcellularLocation>
</comment>
<evidence type="ECO:0000256" key="6">
    <source>
        <dbReference type="SAM" id="Phobius"/>
    </source>
</evidence>
<evidence type="ECO:0000313" key="8">
    <source>
        <dbReference type="EMBL" id="MFB9450730.1"/>
    </source>
</evidence>
<gene>
    <name evidence="8" type="ORF">ACFFTR_47300</name>
</gene>
<evidence type="ECO:0000256" key="3">
    <source>
        <dbReference type="ARBA" id="ARBA00022748"/>
    </source>
</evidence>
<keyword evidence="9" id="KW-1185">Reference proteome</keyword>
<keyword evidence="5 6" id="KW-0472">Membrane</keyword>
<feature type="transmembrane region" description="Helical" evidence="6">
    <location>
        <begin position="194"/>
        <end position="215"/>
    </location>
</feature>
<dbReference type="InterPro" id="IPR023494">
    <property type="entry name" value="Cyt_c_bgen_Ccs1/CcsB/ResB"/>
</dbReference>
<evidence type="ECO:0000256" key="5">
    <source>
        <dbReference type="ARBA" id="ARBA00023136"/>
    </source>
</evidence>
<evidence type="ECO:0000313" key="9">
    <source>
        <dbReference type="Proteomes" id="UP001589608"/>
    </source>
</evidence>
<keyword evidence="4 6" id="KW-1133">Transmembrane helix</keyword>
<keyword evidence="2 6" id="KW-0812">Transmembrane</keyword>
<dbReference type="PANTHER" id="PTHR31566:SF0">
    <property type="entry name" value="CYTOCHROME C BIOGENESIS PROTEIN CCS1, CHLOROPLASTIC"/>
    <property type="match status" value="1"/>
</dbReference>
<feature type="transmembrane region" description="Helical" evidence="6">
    <location>
        <begin position="100"/>
        <end position="117"/>
    </location>
</feature>
<dbReference type="InterPro" id="IPR007816">
    <property type="entry name" value="ResB-like_domain"/>
</dbReference>
<accession>A0ABV5MPH1</accession>
<comment type="caution">
    <text evidence="8">The sequence shown here is derived from an EMBL/GenBank/DDBJ whole genome shotgun (WGS) entry which is preliminary data.</text>
</comment>
<feature type="transmembrane region" description="Helical" evidence="6">
    <location>
        <begin position="467"/>
        <end position="484"/>
    </location>
</feature>
<name>A0ABV5MPH1_9ACTN</name>
<organism evidence="8 9">
    <name type="scientific">Dactylosporangium vinaceum</name>
    <dbReference type="NCBI Taxonomy" id="53362"/>
    <lineage>
        <taxon>Bacteria</taxon>
        <taxon>Bacillati</taxon>
        <taxon>Actinomycetota</taxon>
        <taxon>Actinomycetes</taxon>
        <taxon>Micromonosporales</taxon>
        <taxon>Micromonosporaceae</taxon>
        <taxon>Dactylosporangium</taxon>
    </lineage>
</organism>
<proteinExistence type="predicted"/>
<dbReference type="Pfam" id="PF05140">
    <property type="entry name" value="ResB"/>
    <property type="match status" value="1"/>
</dbReference>